<evidence type="ECO:0000313" key="1">
    <source>
        <dbReference type="EMBL" id="NEK24351.1"/>
    </source>
</evidence>
<name>A0A6P0CDV0_9RHOB</name>
<organism evidence="1 2">
    <name type="scientific">Sulfitobacter sediminilitoris</name>
    <dbReference type="NCBI Taxonomy" id="2698830"/>
    <lineage>
        <taxon>Bacteria</taxon>
        <taxon>Pseudomonadati</taxon>
        <taxon>Pseudomonadota</taxon>
        <taxon>Alphaproteobacteria</taxon>
        <taxon>Rhodobacterales</taxon>
        <taxon>Roseobacteraceae</taxon>
        <taxon>Sulfitobacter</taxon>
    </lineage>
</organism>
<comment type="caution">
    <text evidence="1">The sequence shown here is derived from an EMBL/GenBank/DDBJ whole genome shotgun (WGS) entry which is preliminary data.</text>
</comment>
<reference evidence="1 2" key="1">
    <citation type="submission" date="2020-01" db="EMBL/GenBank/DDBJ databases">
        <title>Sulfitobacter sediminilitoris sp. nov., isolated from a tidal flat.</title>
        <authorList>
            <person name="Park S."/>
            <person name="Yoon J.-H."/>
        </authorList>
    </citation>
    <scope>NUCLEOTIDE SEQUENCE [LARGE SCALE GENOMIC DNA]</scope>
    <source>
        <strain evidence="1 2">JBTF-M27</strain>
    </source>
</reference>
<evidence type="ECO:0000313" key="2">
    <source>
        <dbReference type="Proteomes" id="UP000468591"/>
    </source>
</evidence>
<dbReference type="AlphaFoldDB" id="A0A6P0CDV0"/>
<sequence length="78" mass="8296">MAAIMTGTHGTLAYWDAAPATECGRAFGPRGDFRKPQLISFARLSAFAANGNHAPSECDGAVTWDAGLDLLFRIAGRR</sequence>
<dbReference type="RefSeq" id="WP_164355276.1">
    <property type="nucleotide sequence ID" value="NZ_JAABNT010000014.1"/>
</dbReference>
<dbReference type="EMBL" id="JAABNT010000014">
    <property type="protein sequence ID" value="NEK24351.1"/>
    <property type="molecule type" value="Genomic_DNA"/>
</dbReference>
<proteinExistence type="predicted"/>
<accession>A0A6P0CDV0</accession>
<gene>
    <name evidence="1" type="ORF">GV827_18355</name>
</gene>
<protein>
    <submittedName>
        <fullName evidence="1">Uncharacterized protein</fullName>
    </submittedName>
</protein>
<keyword evidence="2" id="KW-1185">Reference proteome</keyword>
<dbReference type="Proteomes" id="UP000468591">
    <property type="component" value="Unassembled WGS sequence"/>
</dbReference>